<keyword evidence="3" id="KW-1185">Reference proteome</keyword>
<sequence length="343" mass="37546">MGIYTPPPSKSTTPPTKQKALVSYLGIGSRGHPDILIEAPSTLHATVDPSTKAKANSVEGVSNHLPGSSLHYMPMLIDQPDAGPSRRLSCKVFSPQQNSRPPFANRNFRTLRLGFFRFSRRWLYIPSCLGQFESDKRTNSRTALADLTDGYKPPLSTMDVQIMVDLLQSHEQAFGAILKHIPQSPTIRNDLNTAINEHRERLMAALREKFPDSVERRGNRPRSTTVSGQVRPGMFITPTKRAASGSFDQDTTPTQTSAQTVGHGPPGSGTFTSIRSLSGGKRIQFDTGSSSSSEAEEGNGVDDLYSPLMEKKNLPRVRGQSRFGGYRKSGGGPMKDSEDKETL</sequence>
<reference evidence="2 3" key="1">
    <citation type="submission" date="2016-03" db="EMBL/GenBank/DDBJ databases">
        <authorList>
            <person name="Ploux O."/>
        </authorList>
    </citation>
    <scope>NUCLEOTIDE SEQUENCE [LARGE SCALE GENOMIC DNA]</scope>
    <source>
        <strain evidence="2 3">UAMH 11012</strain>
    </source>
</reference>
<proteinExistence type="predicted"/>
<feature type="compositionally biased region" description="Polar residues" evidence="1">
    <location>
        <begin position="246"/>
        <end position="260"/>
    </location>
</feature>
<name>A0A1L7X9Y7_9HELO</name>
<evidence type="ECO:0000313" key="2">
    <source>
        <dbReference type="EMBL" id="CZR61840.1"/>
    </source>
</evidence>
<gene>
    <name evidence="2" type="ORF">PAC_11737</name>
</gene>
<evidence type="ECO:0000256" key="1">
    <source>
        <dbReference type="SAM" id="MobiDB-lite"/>
    </source>
</evidence>
<dbReference type="Proteomes" id="UP000184330">
    <property type="component" value="Unassembled WGS sequence"/>
</dbReference>
<evidence type="ECO:0000313" key="3">
    <source>
        <dbReference type="Proteomes" id="UP000184330"/>
    </source>
</evidence>
<dbReference type="EMBL" id="FJOG01000019">
    <property type="protein sequence ID" value="CZR61840.1"/>
    <property type="molecule type" value="Genomic_DNA"/>
</dbReference>
<feature type="region of interest" description="Disordered" evidence="1">
    <location>
        <begin position="211"/>
        <end position="343"/>
    </location>
</feature>
<dbReference type="AlphaFoldDB" id="A0A1L7X9Y7"/>
<accession>A0A1L7X9Y7</accession>
<protein>
    <submittedName>
        <fullName evidence="2">Uncharacterized protein</fullName>
    </submittedName>
</protein>
<organism evidence="2 3">
    <name type="scientific">Phialocephala subalpina</name>
    <dbReference type="NCBI Taxonomy" id="576137"/>
    <lineage>
        <taxon>Eukaryota</taxon>
        <taxon>Fungi</taxon>
        <taxon>Dikarya</taxon>
        <taxon>Ascomycota</taxon>
        <taxon>Pezizomycotina</taxon>
        <taxon>Leotiomycetes</taxon>
        <taxon>Helotiales</taxon>
        <taxon>Mollisiaceae</taxon>
        <taxon>Phialocephala</taxon>
        <taxon>Phialocephala fortinii species complex</taxon>
    </lineage>
</organism>
<dbReference type="OrthoDB" id="10585570at2759"/>